<dbReference type="GO" id="GO:0005886">
    <property type="term" value="C:plasma membrane"/>
    <property type="evidence" value="ECO:0007669"/>
    <property type="project" value="UniProtKB-SubCell"/>
</dbReference>
<evidence type="ECO:0000313" key="9">
    <source>
        <dbReference type="EMBL" id="TBL79902.1"/>
    </source>
</evidence>
<keyword evidence="10" id="KW-1185">Reference proteome</keyword>
<dbReference type="Pfam" id="PF06580">
    <property type="entry name" value="His_kinase"/>
    <property type="match status" value="1"/>
</dbReference>
<evidence type="ECO:0000256" key="1">
    <source>
        <dbReference type="ARBA" id="ARBA00004651"/>
    </source>
</evidence>
<dbReference type="CDD" id="cd06225">
    <property type="entry name" value="HAMP"/>
    <property type="match status" value="1"/>
</dbReference>
<protein>
    <submittedName>
        <fullName evidence="9">Two-component sensor histidine kinase</fullName>
    </submittedName>
</protein>
<evidence type="ECO:0000256" key="4">
    <source>
        <dbReference type="ARBA" id="ARBA00022679"/>
    </source>
</evidence>
<dbReference type="GO" id="GO:0000155">
    <property type="term" value="F:phosphorelay sensor kinase activity"/>
    <property type="evidence" value="ECO:0007669"/>
    <property type="project" value="InterPro"/>
</dbReference>
<accession>A0A4V2J4H7</accession>
<dbReference type="SUPFAM" id="SSF55874">
    <property type="entry name" value="ATPase domain of HSP90 chaperone/DNA topoisomerase II/histidine kinase"/>
    <property type="match status" value="1"/>
</dbReference>
<feature type="transmembrane region" description="Helical" evidence="7">
    <location>
        <begin position="12"/>
        <end position="33"/>
    </location>
</feature>
<keyword evidence="6 7" id="KW-0472">Membrane</keyword>
<dbReference type="Pfam" id="PF00672">
    <property type="entry name" value="HAMP"/>
    <property type="match status" value="1"/>
</dbReference>
<feature type="domain" description="HAMP" evidence="8">
    <location>
        <begin position="291"/>
        <end position="344"/>
    </location>
</feature>
<evidence type="ECO:0000256" key="5">
    <source>
        <dbReference type="ARBA" id="ARBA00022777"/>
    </source>
</evidence>
<gene>
    <name evidence="9" type="ORF">EYB31_09940</name>
</gene>
<comment type="caution">
    <text evidence="9">The sequence shown here is derived from an EMBL/GenBank/DDBJ whole genome shotgun (WGS) entry which is preliminary data.</text>
</comment>
<dbReference type="InterPro" id="IPR050640">
    <property type="entry name" value="Bact_2-comp_sensor_kinase"/>
</dbReference>
<evidence type="ECO:0000256" key="7">
    <source>
        <dbReference type="SAM" id="Phobius"/>
    </source>
</evidence>
<evidence type="ECO:0000313" key="10">
    <source>
        <dbReference type="Proteomes" id="UP000293142"/>
    </source>
</evidence>
<dbReference type="AlphaFoldDB" id="A0A4V2J4H7"/>
<dbReference type="OrthoDB" id="759642at2"/>
<evidence type="ECO:0000256" key="2">
    <source>
        <dbReference type="ARBA" id="ARBA00022475"/>
    </source>
</evidence>
<dbReference type="RefSeq" id="WP_131013148.1">
    <property type="nucleotide sequence ID" value="NZ_SIRE01000006.1"/>
</dbReference>
<evidence type="ECO:0000256" key="6">
    <source>
        <dbReference type="ARBA" id="ARBA00023136"/>
    </source>
</evidence>
<sequence>MRYLSRIPFKSIRVKLVIGFLVIIVPLIGLLIYNNYYAIKVVRNQVAHSYKSLVTLYMDQIDRNLEEVDKYLYNLAALESDLLSLELSENDNYDQYFFAKIRLANKLETDMNNYKSIDMFFFYSAVNDEFVSTRIPGETYDQRRSIQDGIVRLLRDTPDMHFDDNWFVYKLNGDYYLCHIMKTGNVYIGGWVRPSKLMIPLNLIELGQAGKSVLVTDQAEPMDKLDILNPTEKTNEYLHVSEKSRKGDFSLLVLVPDSTILERLPDLQRVTTLIIIGAFLVLPAFYTFLRKVILLPINRIVVVMRRIRDGYLEDRITQYPTSYEFELMNDTFNNMVAQIRQLKISVYEEQLTSQKAELKHLQLQINPHFFLNSLNIIYSLAQLKNFELIQEMSLSLVQYIRFMFQSNLKFVTLKDEYAHTRNYLRIQAMRFPQNFTFELNAAEPLLDVLVPPLMIQTFVENTIKHAVSMEEQIELKVDMQLMETDPETVRIVISDTGEGFPEHVLQALQRENGMLGESGEHIGIWNARHRLRLLYQDKAKLLISNGPAGGATVEIQLPLCYEESEQGENAPCIDY</sequence>
<dbReference type="PANTHER" id="PTHR34220:SF7">
    <property type="entry name" value="SENSOR HISTIDINE KINASE YPDA"/>
    <property type="match status" value="1"/>
</dbReference>
<keyword evidence="5 9" id="KW-0418">Kinase</keyword>
<dbReference type="Proteomes" id="UP000293142">
    <property type="component" value="Unassembled WGS sequence"/>
</dbReference>
<dbReference type="SMART" id="SM00304">
    <property type="entry name" value="HAMP"/>
    <property type="match status" value="1"/>
</dbReference>
<keyword evidence="2" id="KW-1003">Cell membrane</keyword>
<dbReference type="Pfam" id="PF02518">
    <property type="entry name" value="HATPase_c"/>
    <property type="match status" value="1"/>
</dbReference>
<evidence type="ECO:0000256" key="3">
    <source>
        <dbReference type="ARBA" id="ARBA00022553"/>
    </source>
</evidence>
<dbReference type="InterPro" id="IPR003660">
    <property type="entry name" value="HAMP_dom"/>
</dbReference>
<dbReference type="SUPFAM" id="SSF158472">
    <property type="entry name" value="HAMP domain-like"/>
    <property type="match status" value="1"/>
</dbReference>
<dbReference type="PANTHER" id="PTHR34220">
    <property type="entry name" value="SENSOR HISTIDINE KINASE YPDA"/>
    <property type="match status" value="1"/>
</dbReference>
<reference evidence="9 10" key="1">
    <citation type="submission" date="2019-02" db="EMBL/GenBank/DDBJ databases">
        <title>Paenibacillus sp. nov., isolated from surface-sterilized tissue of Thalictrum simplex L.</title>
        <authorList>
            <person name="Tuo L."/>
        </authorList>
    </citation>
    <scope>NUCLEOTIDE SEQUENCE [LARGE SCALE GENOMIC DNA]</scope>
    <source>
        <strain evidence="9 10">N2SHLJ1</strain>
    </source>
</reference>
<comment type="subcellular location">
    <subcellularLocation>
        <location evidence="1">Cell membrane</location>
        <topology evidence="1">Multi-pass membrane protein</topology>
    </subcellularLocation>
</comment>
<keyword evidence="7" id="KW-1133">Transmembrane helix</keyword>
<proteinExistence type="predicted"/>
<organism evidence="9 10">
    <name type="scientific">Paenibacillus thalictri</name>
    <dbReference type="NCBI Taxonomy" id="2527873"/>
    <lineage>
        <taxon>Bacteria</taxon>
        <taxon>Bacillati</taxon>
        <taxon>Bacillota</taxon>
        <taxon>Bacilli</taxon>
        <taxon>Bacillales</taxon>
        <taxon>Paenibacillaceae</taxon>
        <taxon>Paenibacillus</taxon>
    </lineage>
</organism>
<dbReference type="Gene3D" id="3.30.565.10">
    <property type="entry name" value="Histidine kinase-like ATPase, C-terminal domain"/>
    <property type="match status" value="1"/>
</dbReference>
<evidence type="ECO:0000259" key="8">
    <source>
        <dbReference type="PROSITE" id="PS50885"/>
    </source>
</evidence>
<dbReference type="PROSITE" id="PS50885">
    <property type="entry name" value="HAMP"/>
    <property type="match status" value="1"/>
</dbReference>
<dbReference type="Gene3D" id="6.10.340.10">
    <property type="match status" value="1"/>
</dbReference>
<dbReference type="InterPro" id="IPR003594">
    <property type="entry name" value="HATPase_dom"/>
</dbReference>
<keyword evidence="4" id="KW-0808">Transferase</keyword>
<feature type="transmembrane region" description="Helical" evidence="7">
    <location>
        <begin position="270"/>
        <end position="289"/>
    </location>
</feature>
<dbReference type="EMBL" id="SIRE01000006">
    <property type="protein sequence ID" value="TBL79902.1"/>
    <property type="molecule type" value="Genomic_DNA"/>
</dbReference>
<dbReference type="InterPro" id="IPR010559">
    <property type="entry name" value="Sig_transdc_His_kin_internal"/>
</dbReference>
<dbReference type="InterPro" id="IPR036890">
    <property type="entry name" value="HATPase_C_sf"/>
</dbReference>
<keyword evidence="7" id="KW-0812">Transmembrane</keyword>
<keyword evidence="3" id="KW-0597">Phosphoprotein</keyword>
<name>A0A4V2J4H7_9BACL</name>